<name>A0A838B155_9HYPH</name>
<keyword evidence="10" id="KW-0482">Metalloprotease</keyword>
<gene>
    <name evidence="15" type="ORF">H0241_03115</name>
</gene>
<sequence>MHERPALPGFSLFKQVISAYRCAGGVKRLQRFGWDRKNDALVFSLNGNIPVRVSWTFAIPIVLPFLQEWSTRPKTALIHTSIFAALFFASVFLHELAHAWAARRQGIGTDRIELYLFGGVAYFKRGATSSYGWAWIAFAGPLANILLAVFFAASYLIAKPLAPVEADSLFSAPPPMPIAHLAWALWIGALLNGVLAILNILPAYPLDGGMIARHLLARRFGEGRAARIVGFCGVVLSVLRFAVILPAAVAGILVWLPPSFRPNWRALRGAGRKKTGPRREWRGKGGRPINK</sequence>
<keyword evidence="4" id="KW-0645">Protease</keyword>
<organism evidence="15 16">
    <name type="scientific">Mesorhizobium neociceri</name>
    <dbReference type="NCBI Taxonomy" id="1307853"/>
    <lineage>
        <taxon>Bacteria</taxon>
        <taxon>Pseudomonadati</taxon>
        <taxon>Pseudomonadota</taxon>
        <taxon>Alphaproteobacteria</taxon>
        <taxon>Hyphomicrobiales</taxon>
        <taxon>Phyllobacteriaceae</taxon>
        <taxon>Mesorhizobium</taxon>
    </lineage>
</organism>
<keyword evidence="6" id="KW-0479">Metal-binding</keyword>
<keyword evidence="5 13" id="KW-0812">Transmembrane</keyword>
<evidence type="ECO:0000313" key="15">
    <source>
        <dbReference type="EMBL" id="MBA1139250.1"/>
    </source>
</evidence>
<keyword evidence="7" id="KW-0378">Hydrolase</keyword>
<evidence type="ECO:0000256" key="7">
    <source>
        <dbReference type="ARBA" id="ARBA00022801"/>
    </source>
</evidence>
<feature type="transmembrane region" description="Helical" evidence="13">
    <location>
        <begin position="76"/>
        <end position="97"/>
    </location>
</feature>
<dbReference type="InterPro" id="IPR008915">
    <property type="entry name" value="Peptidase_M50"/>
</dbReference>
<evidence type="ECO:0000256" key="6">
    <source>
        <dbReference type="ARBA" id="ARBA00022723"/>
    </source>
</evidence>
<keyword evidence="8" id="KW-0862">Zinc</keyword>
<reference evidence="15 16" key="1">
    <citation type="submission" date="2020-07" db="EMBL/GenBank/DDBJ databases">
        <title>Definition of the novel symbiovar canariense within Mesorhizobium novociceri, a new species of genus Mesorhizobium nodulating Cicer canariense in the Caldera de Taburiente National Park (La Palma, Canary Islands).</title>
        <authorList>
            <person name="Leon-Barrios M."/>
            <person name="Perez-Yepez J."/>
            <person name="Flores-Felix J.D."/>
            <person name="Ramirez-Baena M.H."/>
            <person name="Pulido-Suarez L."/>
            <person name="Igual J.M."/>
            <person name="Velazquez E."/>
            <person name="Peix A."/>
        </authorList>
    </citation>
    <scope>NUCLEOTIDE SEQUENCE [LARGE SCALE GENOMIC DNA]</scope>
    <source>
        <strain evidence="15 16">CCANP35</strain>
    </source>
</reference>
<dbReference type="GO" id="GO:0006508">
    <property type="term" value="P:proteolysis"/>
    <property type="evidence" value="ECO:0007669"/>
    <property type="project" value="UniProtKB-KW"/>
</dbReference>
<dbReference type="Proteomes" id="UP000558284">
    <property type="component" value="Unassembled WGS sequence"/>
</dbReference>
<dbReference type="Pfam" id="PF02163">
    <property type="entry name" value="Peptidase_M50"/>
    <property type="match status" value="1"/>
</dbReference>
<evidence type="ECO:0000256" key="3">
    <source>
        <dbReference type="ARBA" id="ARBA00007931"/>
    </source>
</evidence>
<evidence type="ECO:0000313" key="16">
    <source>
        <dbReference type="Proteomes" id="UP000558284"/>
    </source>
</evidence>
<dbReference type="EMBL" id="JACDTY010000001">
    <property type="protein sequence ID" value="MBA1139250.1"/>
    <property type="molecule type" value="Genomic_DNA"/>
</dbReference>
<dbReference type="AlphaFoldDB" id="A0A838B155"/>
<dbReference type="GO" id="GO:0008237">
    <property type="term" value="F:metallopeptidase activity"/>
    <property type="evidence" value="ECO:0007669"/>
    <property type="project" value="UniProtKB-KW"/>
</dbReference>
<evidence type="ECO:0000256" key="1">
    <source>
        <dbReference type="ARBA" id="ARBA00001947"/>
    </source>
</evidence>
<evidence type="ECO:0000256" key="11">
    <source>
        <dbReference type="ARBA" id="ARBA00023136"/>
    </source>
</evidence>
<comment type="subcellular location">
    <subcellularLocation>
        <location evidence="2">Membrane</location>
        <topology evidence="2">Multi-pass membrane protein</topology>
    </subcellularLocation>
</comment>
<dbReference type="GO" id="GO:0016020">
    <property type="term" value="C:membrane"/>
    <property type="evidence" value="ECO:0007669"/>
    <property type="project" value="UniProtKB-SubCell"/>
</dbReference>
<evidence type="ECO:0000256" key="5">
    <source>
        <dbReference type="ARBA" id="ARBA00022692"/>
    </source>
</evidence>
<feature type="transmembrane region" description="Helical" evidence="13">
    <location>
        <begin position="133"/>
        <end position="158"/>
    </location>
</feature>
<comment type="caution">
    <text evidence="15">The sequence shown here is derived from an EMBL/GenBank/DDBJ whole genome shotgun (WGS) entry which is preliminary data.</text>
</comment>
<protein>
    <submittedName>
        <fullName evidence="15">M50 family metallopeptidase</fullName>
    </submittedName>
</protein>
<evidence type="ECO:0000256" key="12">
    <source>
        <dbReference type="SAM" id="MobiDB-lite"/>
    </source>
</evidence>
<comment type="cofactor">
    <cofactor evidence="1">
        <name>Zn(2+)</name>
        <dbReference type="ChEBI" id="CHEBI:29105"/>
    </cofactor>
</comment>
<accession>A0A838B155</accession>
<comment type="similarity">
    <text evidence="3">Belongs to the peptidase M50B family.</text>
</comment>
<evidence type="ECO:0000256" key="9">
    <source>
        <dbReference type="ARBA" id="ARBA00022989"/>
    </source>
</evidence>
<evidence type="ECO:0000256" key="10">
    <source>
        <dbReference type="ARBA" id="ARBA00023049"/>
    </source>
</evidence>
<dbReference type="PANTHER" id="PTHR39188:SF3">
    <property type="entry name" value="STAGE IV SPORULATION PROTEIN FB"/>
    <property type="match status" value="1"/>
</dbReference>
<evidence type="ECO:0000256" key="2">
    <source>
        <dbReference type="ARBA" id="ARBA00004141"/>
    </source>
</evidence>
<feature type="domain" description="Peptidase M50" evidence="14">
    <location>
        <begin position="83"/>
        <end position="238"/>
    </location>
</feature>
<evidence type="ECO:0000256" key="8">
    <source>
        <dbReference type="ARBA" id="ARBA00022833"/>
    </source>
</evidence>
<keyword evidence="11 13" id="KW-0472">Membrane</keyword>
<dbReference type="PANTHER" id="PTHR39188">
    <property type="entry name" value="MEMBRANE-ASSOCIATED ZINC METALLOPROTEASE M50B"/>
    <property type="match status" value="1"/>
</dbReference>
<proteinExistence type="inferred from homology"/>
<evidence type="ECO:0000259" key="14">
    <source>
        <dbReference type="Pfam" id="PF02163"/>
    </source>
</evidence>
<evidence type="ECO:0000256" key="13">
    <source>
        <dbReference type="SAM" id="Phobius"/>
    </source>
</evidence>
<feature type="region of interest" description="Disordered" evidence="12">
    <location>
        <begin position="269"/>
        <end position="291"/>
    </location>
</feature>
<feature type="transmembrane region" description="Helical" evidence="13">
    <location>
        <begin position="178"/>
        <end position="204"/>
    </location>
</feature>
<dbReference type="GO" id="GO:0046872">
    <property type="term" value="F:metal ion binding"/>
    <property type="evidence" value="ECO:0007669"/>
    <property type="project" value="UniProtKB-KW"/>
</dbReference>
<keyword evidence="9 13" id="KW-1133">Transmembrane helix</keyword>
<dbReference type="RefSeq" id="WP_181055948.1">
    <property type="nucleotide sequence ID" value="NZ_JACDTY010000001.1"/>
</dbReference>
<evidence type="ECO:0000256" key="4">
    <source>
        <dbReference type="ARBA" id="ARBA00022670"/>
    </source>
</evidence>
<keyword evidence="16" id="KW-1185">Reference proteome</keyword>
<feature type="transmembrane region" description="Helical" evidence="13">
    <location>
        <begin position="225"/>
        <end position="256"/>
    </location>
</feature>